<dbReference type="Proteomes" id="UP001595075">
    <property type="component" value="Unassembled WGS sequence"/>
</dbReference>
<reference evidence="1 2" key="1">
    <citation type="journal article" date="2024" name="Commun. Biol.">
        <title>Comparative genomic analysis of thermophilic fungi reveals convergent evolutionary adaptations and gene losses.</title>
        <authorList>
            <person name="Steindorff A.S."/>
            <person name="Aguilar-Pontes M.V."/>
            <person name="Robinson A.J."/>
            <person name="Andreopoulos B."/>
            <person name="LaButti K."/>
            <person name="Kuo A."/>
            <person name="Mondo S."/>
            <person name="Riley R."/>
            <person name="Otillar R."/>
            <person name="Haridas S."/>
            <person name="Lipzen A."/>
            <person name="Grimwood J."/>
            <person name="Schmutz J."/>
            <person name="Clum A."/>
            <person name="Reid I.D."/>
            <person name="Moisan M.C."/>
            <person name="Butler G."/>
            <person name="Nguyen T.T.M."/>
            <person name="Dewar K."/>
            <person name="Conant G."/>
            <person name="Drula E."/>
            <person name="Henrissat B."/>
            <person name="Hansel C."/>
            <person name="Singer S."/>
            <person name="Hutchinson M.I."/>
            <person name="de Vries R.P."/>
            <person name="Natvig D.O."/>
            <person name="Powell A.J."/>
            <person name="Tsang A."/>
            <person name="Grigoriev I.V."/>
        </authorList>
    </citation>
    <scope>NUCLEOTIDE SEQUENCE [LARGE SCALE GENOMIC DNA]</scope>
    <source>
        <strain evidence="1 2">CBS 494.80</strain>
    </source>
</reference>
<organism evidence="1 2">
    <name type="scientific">Oculimacula yallundae</name>
    <dbReference type="NCBI Taxonomy" id="86028"/>
    <lineage>
        <taxon>Eukaryota</taxon>
        <taxon>Fungi</taxon>
        <taxon>Dikarya</taxon>
        <taxon>Ascomycota</taxon>
        <taxon>Pezizomycotina</taxon>
        <taxon>Leotiomycetes</taxon>
        <taxon>Helotiales</taxon>
        <taxon>Ploettnerulaceae</taxon>
        <taxon>Oculimacula</taxon>
    </lineage>
</organism>
<protein>
    <submittedName>
        <fullName evidence="1">Uncharacterized protein</fullName>
    </submittedName>
</protein>
<sequence>MYDGCSSVSVSQLITGARLGSIIAITVSNDTSDPKNPLLRGYHSTPLALSILRGDFDSVNTTCVTLWLADS</sequence>
<keyword evidence="2" id="KW-1185">Reference proteome</keyword>
<name>A0ABR4CX00_9HELO</name>
<comment type="caution">
    <text evidence="1">The sequence shown here is derived from an EMBL/GenBank/DDBJ whole genome shotgun (WGS) entry which is preliminary data.</text>
</comment>
<dbReference type="EMBL" id="JAZHXI010000002">
    <property type="protein sequence ID" value="KAL2074440.1"/>
    <property type="molecule type" value="Genomic_DNA"/>
</dbReference>
<evidence type="ECO:0000313" key="1">
    <source>
        <dbReference type="EMBL" id="KAL2074440.1"/>
    </source>
</evidence>
<proteinExistence type="predicted"/>
<accession>A0ABR4CX00</accession>
<evidence type="ECO:0000313" key="2">
    <source>
        <dbReference type="Proteomes" id="UP001595075"/>
    </source>
</evidence>
<gene>
    <name evidence="1" type="ORF">VTL71DRAFT_8218</name>
</gene>